<dbReference type="EMBL" id="OBMQ01000007">
    <property type="protein sequence ID" value="SOC12767.1"/>
    <property type="molecule type" value="Genomic_DNA"/>
</dbReference>
<dbReference type="Gene3D" id="2.60.120.200">
    <property type="match status" value="1"/>
</dbReference>
<dbReference type="OrthoDB" id="2609250at2"/>
<evidence type="ECO:0000313" key="1">
    <source>
        <dbReference type="EMBL" id="SOC12767.1"/>
    </source>
</evidence>
<dbReference type="GO" id="GO:0030246">
    <property type="term" value="F:carbohydrate binding"/>
    <property type="evidence" value="ECO:0007669"/>
    <property type="project" value="UniProtKB-KW"/>
</dbReference>
<gene>
    <name evidence="1" type="ORF">SAMN05880501_10748</name>
</gene>
<dbReference type="SUPFAM" id="SSF49899">
    <property type="entry name" value="Concanavalin A-like lectins/glucanases"/>
    <property type="match status" value="1"/>
</dbReference>
<proteinExistence type="predicted"/>
<sequence>MTSSVIEAYKTQKNMDKCGVHWFKFDEVSGNVLDSKGTAIGTVTGATRVVGISGNALSFDGVDDFVQFNNAVIPNGKKSIRLKIKSQSKPSSTTHVLNNQNGATNQAGIRIVVLNSGKLAFTMANGTNYLFSDTPTSITDVCDGQWHDILITYDGTTNVNGVKLYVDNMSVAEYKTTATYLDSSVGSLNLLLGKKSDNTSFFNGQIDELEIYNDVIDLSPIKRIFIKSDASYVYFDATTSEWKPVGTSPSDEDWLNKGVDVVTQEQLEKLSQQDITGRFAVKRL</sequence>
<dbReference type="Pfam" id="PF13385">
    <property type="entry name" value="Laminin_G_3"/>
    <property type="match status" value="1"/>
</dbReference>
<organism evidence="1 2">
    <name type="scientific">Ureibacillus xyleni</name>
    <dbReference type="NCBI Taxonomy" id="614648"/>
    <lineage>
        <taxon>Bacteria</taxon>
        <taxon>Bacillati</taxon>
        <taxon>Bacillota</taxon>
        <taxon>Bacilli</taxon>
        <taxon>Bacillales</taxon>
        <taxon>Caryophanaceae</taxon>
        <taxon>Ureibacillus</taxon>
    </lineage>
</organism>
<reference evidence="2" key="1">
    <citation type="submission" date="2017-08" db="EMBL/GenBank/DDBJ databases">
        <authorList>
            <person name="Varghese N."/>
            <person name="Submissions S."/>
        </authorList>
    </citation>
    <scope>NUCLEOTIDE SEQUENCE [LARGE SCALE GENOMIC DNA]</scope>
    <source>
        <strain evidence="2">JC22</strain>
    </source>
</reference>
<keyword evidence="1" id="KW-0430">Lectin</keyword>
<name>A0A285SXJ2_9BACL</name>
<accession>A0A285SXJ2</accession>
<dbReference type="RefSeq" id="WP_097073787.1">
    <property type="nucleotide sequence ID" value="NZ_OBMQ01000007.1"/>
</dbReference>
<dbReference type="InterPro" id="IPR013320">
    <property type="entry name" value="ConA-like_dom_sf"/>
</dbReference>
<keyword evidence="2" id="KW-1185">Reference proteome</keyword>
<protein>
    <submittedName>
        <fullName evidence="1">Concanavalin A-like lectin/glucanase superfamily protein</fullName>
    </submittedName>
</protein>
<dbReference type="AlphaFoldDB" id="A0A285SXJ2"/>
<dbReference type="Proteomes" id="UP000219636">
    <property type="component" value="Unassembled WGS sequence"/>
</dbReference>
<evidence type="ECO:0000313" key="2">
    <source>
        <dbReference type="Proteomes" id="UP000219636"/>
    </source>
</evidence>